<dbReference type="InParanoid" id="J4GG33"/>
<keyword evidence="1" id="KW-0560">Oxidoreductase</keyword>
<evidence type="ECO:0000313" key="3">
    <source>
        <dbReference type="EMBL" id="CCM05743.1"/>
    </source>
</evidence>
<dbReference type="EMBL" id="HE797204">
    <property type="protein sequence ID" value="CCM05743.1"/>
    <property type="molecule type" value="Genomic_DNA"/>
</dbReference>
<keyword evidence="4" id="KW-1185">Reference proteome</keyword>
<sequence length="596" mass="65895">MSAADPQPTSSFSDGFDFPLPTLDRLGVSVQPDIDAQSVASDWFQAFAQHVSSGDATQVAGLFAADAWWRDFLSLTWDFRTFHGDAKIKTFLEDQLPAMNPTSLELNSARLVRPYPDLVWLVGMFDFETQVGVGSGIFRLVPTPSGTWKGYTMFTNLEDLKGFPETIGPRRNPLPNHGKWTSQRERERSFVDGDPTVLIVGGGQGGLVVAARLKQLGVSALVVERNDRIGDNWRGRYEALCLHDPVWYDHLPYLPFPSTWPVYTPAPKLAGWLEFYAEALELNVWTSSTVTRVEQEATSKWTVTVQRKDGSERDFHVSHVVLAMGRQSGAPYTPTIPRRDEFEGLVLHSTQFRSGKDHIGKKVVIVGAATSAHDVAFDYAEHGVDVTLVQRGPTYIMSGEKGIPRLVGGIYGENTVPTDLADRLSSSMPIFLQTGINKRVTASTAEADRELLQGLERAGFKYDMGIDGTGIAPLVYLRGGDFGACQKIIDGDVKIKNDSQIECFTKTGLRFADGSELSADVVLFATGFDESPSVFKKLLSPEVGDKMSPIWRLTPEGEVRGVWRWLGVQNLWLVMGAFFPYPDTAQHSMQNIHPSL</sequence>
<dbReference type="GO" id="GO:0050660">
    <property type="term" value="F:flavin adenine dinucleotide binding"/>
    <property type="evidence" value="ECO:0007669"/>
    <property type="project" value="TreeGrafter"/>
</dbReference>
<evidence type="ECO:0000313" key="4">
    <source>
        <dbReference type="Proteomes" id="UP000006352"/>
    </source>
</evidence>
<dbReference type="Pfam" id="PF13738">
    <property type="entry name" value="Pyr_redox_3"/>
    <property type="match status" value="1"/>
</dbReference>
<name>J4GG33_9APHY</name>
<dbReference type="Gene3D" id="3.10.450.50">
    <property type="match status" value="1"/>
</dbReference>
<gene>
    <name evidence="3" type="ORF">FIBRA_07975</name>
</gene>
<dbReference type="PANTHER" id="PTHR43539">
    <property type="entry name" value="FLAVIN-BINDING MONOOXYGENASE-LIKE PROTEIN (AFU_ORTHOLOGUE AFUA_4G09220)"/>
    <property type="match status" value="1"/>
</dbReference>
<proteinExistence type="predicted"/>
<dbReference type="HOGENOM" id="CLU_015676_1_0_1"/>
<dbReference type="InterPro" id="IPR036188">
    <property type="entry name" value="FAD/NAD-bd_sf"/>
</dbReference>
<dbReference type="PANTHER" id="PTHR43539:SF26">
    <property type="entry name" value="MONOOXYGENASE, PUTATIVE-RELATED"/>
    <property type="match status" value="1"/>
</dbReference>
<dbReference type="Proteomes" id="UP000006352">
    <property type="component" value="Unassembled WGS sequence"/>
</dbReference>
<evidence type="ECO:0008006" key="5">
    <source>
        <dbReference type="Google" id="ProtNLM"/>
    </source>
</evidence>
<dbReference type="GO" id="GO:0004497">
    <property type="term" value="F:monooxygenase activity"/>
    <property type="evidence" value="ECO:0007669"/>
    <property type="project" value="TreeGrafter"/>
</dbReference>
<accession>J4GG33</accession>
<evidence type="ECO:0000256" key="2">
    <source>
        <dbReference type="SAM" id="MobiDB-lite"/>
    </source>
</evidence>
<feature type="region of interest" description="Disordered" evidence="2">
    <location>
        <begin position="165"/>
        <end position="186"/>
    </location>
</feature>
<dbReference type="OrthoDB" id="74360at2759"/>
<dbReference type="InterPro" id="IPR050982">
    <property type="entry name" value="Auxin_biosynth/cation_transpt"/>
</dbReference>
<dbReference type="SUPFAM" id="SSF54427">
    <property type="entry name" value="NTF2-like"/>
    <property type="match status" value="1"/>
</dbReference>
<dbReference type="PRINTS" id="PR00411">
    <property type="entry name" value="PNDRDTASEI"/>
</dbReference>
<reference evidence="3 4" key="1">
    <citation type="journal article" date="2012" name="Appl. Environ. Microbiol.">
        <title>Short-read sequencing for genomic analysis of the brown rot fungus Fibroporia radiculosa.</title>
        <authorList>
            <person name="Tang J.D."/>
            <person name="Perkins A.D."/>
            <person name="Sonstegard T.S."/>
            <person name="Schroeder S.G."/>
            <person name="Burgess S.C."/>
            <person name="Diehl S.V."/>
        </authorList>
    </citation>
    <scope>NUCLEOTIDE SEQUENCE [LARGE SCALE GENOMIC DNA]</scope>
    <source>
        <strain evidence="3 4">TFFH 294</strain>
    </source>
</reference>
<organism evidence="3 4">
    <name type="scientific">Fibroporia radiculosa</name>
    <dbReference type="NCBI Taxonomy" id="599839"/>
    <lineage>
        <taxon>Eukaryota</taxon>
        <taxon>Fungi</taxon>
        <taxon>Dikarya</taxon>
        <taxon>Basidiomycota</taxon>
        <taxon>Agaricomycotina</taxon>
        <taxon>Agaricomycetes</taxon>
        <taxon>Polyporales</taxon>
        <taxon>Fibroporiaceae</taxon>
        <taxon>Fibroporia</taxon>
    </lineage>
</organism>
<dbReference type="STRING" id="599839.J4GG33"/>
<dbReference type="AlphaFoldDB" id="J4GG33"/>
<dbReference type="RefSeq" id="XP_012185026.1">
    <property type="nucleotide sequence ID" value="XM_012329636.1"/>
</dbReference>
<dbReference type="GeneID" id="24100654"/>
<protein>
    <recommendedName>
        <fullName evidence="5">FAD/NAD(P)-binding domain-containing protein</fullName>
    </recommendedName>
</protein>
<dbReference type="SUPFAM" id="SSF51905">
    <property type="entry name" value="FAD/NAD(P)-binding domain"/>
    <property type="match status" value="2"/>
</dbReference>
<evidence type="ECO:0000256" key="1">
    <source>
        <dbReference type="ARBA" id="ARBA00023002"/>
    </source>
</evidence>
<dbReference type="InterPro" id="IPR032710">
    <property type="entry name" value="NTF2-like_dom_sf"/>
</dbReference>
<dbReference type="Gene3D" id="3.50.50.60">
    <property type="entry name" value="FAD/NAD(P)-binding domain"/>
    <property type="match status" value="2"/>
</dbReference>